<dbReference type="InterPro" id="IPR026074">
    <property type="entry name" value="MAP1"/>
</dbReference>
<feature type="compositionally biased region" description="Acidic residues" evidence="2">
    <location>
        <begin position="425"/>
        <end position="435"/>
    </location>
</feature>
<dbReference type="Proteomes" id="UP001642464">
    <property type="component" value="Unassembled WGS sequence"/>
</dbReference>
<feature type="region of interest" description="Disordered" evidence="2">
    <location>
        <begin position="356"/>
        <end position="531"/>
    </location>
</feature>
<dbReference type="PANTHER" id="PTHR13843">
    <property type="entry name" value="MICROTUBULE-ASSOCIATED PROTEIN"/>
    <property type="match status" value="1"/>
</dbReference>
<feature type="compositionally biased region" description="Basic and acidic residues" evidence="2">
    <location>
        <begin position="489"/>
        <end position="507"/>
    </location>
</feature>
<dbReference type="EMBL" id="CAXAMM010043585">
    <property type="protein sequence ID" value="CAK9110822.1"/>
    <property type="molecule type" value="Genomic_DNA"/>
</dbReference>
<evidence type="ECO:0000256" key="2">
    <source>
        <dbReference type="SAM" id="MobiDB-lite"/>
    </source>
</evidence>
<organism evidence="3 4">
    <name type="scientific">Durusdinium trenchii</name>
    <dbReference type="NCBI Taxonomy" id="1381693"/>
    <lineage>
        <taxon>Eukaryota</taxon>
        <taxon>Sar</taxon>
        <taxon>Alveolata</taxon>
        <taxon>Dinophyceae</taxon>
        <taxon>Suessiales</taxon>
        <taxon>Symbiodiniaceae</taxon>
        <taxon>Durusdinium</taxon>
    </lineage>
</organism>
<comment type="caution">
    <text evidence="3">The sequence shown here is derived from an EMBL/GenBank/DDBJ whole genome shotgun (WGS) entry which is preliminary data.</text>
</comment>
<feature type="region of interest" description="Disordered" evidence="2">
    <location>
        <begin position="160"/>
        <end position="208"/>
    </location>
</feature>
<gene>
    <name evidence="3" type="ORF">SCF082_LOCUS51464</name>
</gene>
<evidence type="ECO:0000313" key="4">
    <source>
        <dbReference type="Proteomes" id="UP001642464"/>
    </source>
</evidence>
<name>A0ABP0SEP2_9DINO</name>
<feature type="coiled-coil region" evidence="1">
    <location>
        <begin position="264"/>
        <end position="291"/>
    </location>
</feature>
<feature type="compositionally biased region" description="Basic and acidic residues" evidence="2">
    <location>
        <begin position="362"/>
        <end position="374"/>
    </location>
</feature>
<keyword evidence="4" id="KW-1185">Reference proteome</keyword>
<accession>A0ABP0SEP2</accession>
<feature type="compositionally biased region" description="Basic and acidic residues" evidence="2">
    <location>
        <begin position="516"/>
        <end position="531"/>
    </location>
</feature>
<reference evidence="3 4" key="1">
    <citation type="submission" date="2024-02" db="EMBL/GenBank/DDBJ databases">
        <authorList>
            <person name="Chen Y."/>
            <person name="Shah S."/>
            <person name="Dougan E. K."/>
            <person name="Thang M."/>
            <person name="Chan C."/>
        </authorList>
    </citation>
    <scope>NUCLEOTIDE SEQUENCE [LARGE SCALE GENOMIC DNA]</scope>
</reference>
<evidence type="ECO:0000256" key="1">
    <source>
        <dbReference type="SAM" id="Coils"/>
    </source>
</evidence>
<proteinExistence type="predicted"/>
<feature type="compositionally biased region" description="Basic residues" evidence="2">
    <location>
        <begin position="375"/>
        <end position="394"/>
    </location>
</feature>
<feature type="compositionally biased region" description="Acidic residues" evidence="2">
    <location>
        <begin position="161"/>
        <end position="186"/>
    </location>
</feature>
<dbReference type="PANTHER" id="PTHR13843:SF12">
    <property type="entry name" value="ATPASE F1_V1_A1 COMPLEX ALPHA_BETA SUBUNIT NUCLEOTIDE-BINDING DOMAIN-CONTAINING PROTEIN"/>
    <property type="match status" value="1"/>
</dbReference>
<keyword evidence="1" id="KW-0175">Coiled coil</keyword>
<evidence type="ECO:0000313" key="3">
    <source>
        <dbReference type="EMBL" id="CAK9110822.1"/>
    </source>
</evidence>
<sequence>MEEWDQSPAVREHMRTKGKLFAPQPDCDEVAVNVGCGEVNYEALAPLAKRLRLADGSVGQVRVPDVVREPLWITKLFRKMHIQLPPSKEIKKMAKTAKAFMVLVKRKLGRDQTCRSKPFRSLMALVFDKDPAEVEEEDSQVPVENQVEDMECIDLEKDAEMAESEAPEEEEEEAPQEEAPQEEAPQEEAPAHDVEVEEEEPLPTLVDMDVEDSQLLEPFFENPVQVASQHSPPKGIEPDMGSLNKVTIIEDSPPQSVPSHANRDAETRQQIKELTKKLADAKREQRARQAHRSLEECKPKKPIMVLESLPLGTDDVETLEMPASELNALAEAFHEKTPEAPSAPVVLRRFQFALKADLSEEPATKGRPKGEAKAKAKGKAKSRAKSAASKKGRKAAADAPEESAEAAAVDPKLKASGGESKADESMEVAEAEEEGLDAKPKRNCKKKQETAGSVSEKGSKRRRRAPNNASEQKGQKKEPDAPEEVVVEGGEKPEEEVGKKSEEEVGKKPANMSEPKGSEGKKRKGHASEVQERTFARRVRPKTSFPEAKWVALRDAFASHIKPKVSKPSTHEDPFWKFATQTAWANKEIDMSNVHTMASDAAEEYVNKHDSFIDLCSGGYEWSLGCGTAKKLVGTLAPEIPGLVVYQAAWWMGAYGSLTMKRHIAWSNCRSVMCFDLGTITKAVQKKKFNHQAKSVLSLSTVKDYERMLADLKKKVGMEAHQAQSDDDTIPVHDRWKNHIDQRAAVIEELDRCNWSKELFVARITKTIASSKKLSRKKHRGWFTKEQMAKTLQWSASYIKSVVEYCERPGNERLVKKDRYNPKLMKYYVVYKEDDEEISEDEETRRHESQEAIEDDVEFTRLGVVEEGNESEEESEKEKAANQANSAKQEYLKFCTFTNALLSRSNKLTDLIASMEFELGSRSKDSTEGKRVEKSTRSLEDAIQTLQSEYQTCDSVKFDAADLADKNTSEHEAKPLLSKIDAQSRSTMKACSKVTSAEVMAKNVVKNVSTTIGMKCWLATQDS</sequence>
<protein>
    <submittedName>
        <fullName evidence="3">Uncharacterized protein</fullName>
    </submittedName>
</protein>